<gene>
    <name evidence="2" type="ORF">ACFL27_01655</name>
</gene>
<keyword evidence="1" id="KW-0812">Transmembrane</keyword>
<proteinExistence type="predicted"/>
<feature type="transmembrane region" description="Helical" evidence="1">
    <location>
        <begin position="318"/>
        <end position="339"/>
    </location>
</feature>
<feature type="transmembrane region" description="Helical" evidence="1">
    <location>
        <begin position="479"/>
        <end position="498"/>
    </location>
</feature>
<feature type="transmembrane region" description="Helical" evidence="1">
    <location>
        <begin position="505"/>
        <end position="523"/>
    </location>
</feature>
<feature type="transmembrane region" description="Helical" evidence="1">
    <location>
        <begin position="265"/>
        <end position="298"/>
    </location>
</feature>
<accession>A0ABV6YRR2</accession>
<feature type="transmembrane region" description="Helical" evidence="1">
    <location>
        <begin position="412"/>
        <end position="431"/>
    </location>
</feature>
<feature type="transmembrane region" description="Helical" evidence="1">
    <location>
        <begin position="50"/>
        <end position="71"/>
    </location>
</feature>
<organism evidence="2 3">
    <name type="scientific">candidate division CSSED10-310 bacterium</name>
    <dbReference type="NCBI Taxonomy" id="2855610"/>
    <lineage>
        <taxon>Bacteria</taxon>
        <taxon>Bacteria division CSSED10-310</taxon>
    </lineage>
</organism>
<keyword evidence="1" id="KW-1133">Transmembrane helix</keyword>
<reference evidence="2 3" key="1">
    <citation type="submission" date="2024-09" db="EMBL/GenBank/DDBJ databases">
        <title>Laminarin stimulates single cell rates of sulfate reduction while oxygen inhibits transcriptomic activity in coastal marine sediment.</title>
        <authorList>
            <person name="Lindsay M."/>
            <person name="Orcutt B."/>
            <person name="Emerson D."/>
            <person name="Stepanauskas R."/>
            <person name="D'Angelo T."/>
        </authorList>
    </citation>
    <scope>NUCLEOTIDE SEQUENCE [LARGE SCALE GENOMIC DNA]</scope>
    <source>
        <strain evidence="2">SAG AM-311-K15</strain>
    </source>
</reference>
<feature type="transmembrane region" description="Helical" evidence="1">
    <location>
        <begin position="438"/>
        <end position="459"/>
    </location>
</feature>
<feature type="transmembrane region" description="Helical" evidence="1">
    <location>
        <begin position="147"/>
        <end position="166"/>
    </location>
</feature>
<sequence length="708" mass="83151">MKQDKGVLIEGWPFFLGVALFLIAVSFSDLGDMLWIKFNNLIFIKFERFYRYQIAYLFTILSCFGLVYFLFRRFTSQKHREKWLAAGHFLLKKIVSFYQRYQWQSVLILVVLCGLGFRFLDFPVAFVFTTLVGAVLFFTFRQSERKFIIFSLCLLFLYWSPFLFWGQEVHDKIFDNLDCHIPHTKVLAESGKAFSLNPETRLDNFVNGLPLSGLDSGYNVLTWLFMVLPPFVAYVLHLLVMRLVAFWGMLLFLKTWVFPDQDNRWIIAGVALCFALLPFYPAGGLSIAGLPLLLLAFFNLRASPVSRWNYLYIVVYPFYSKLALSGFFIVLVLFGLFLSDWFRSKRFSLPFFLGLATITLAYIFTHFHLVYSLLNPDFVSFREELRTGVSDTATCFKNTLHNIALDRVNVVGTQQVFILGSTVLALFLMAFRKIKNRWLVNLLLVVFSTSLLWGFKYWIWLSVIREKVQLLNAFDFSRFFWFNPFLWQVIFALSLMTITKIRYGHVLAAIFIIGQIFFLFSTYHPEYRLLLGKKNTLKHSLTYKEFYSESLFEKIAHHIGKSKETYRVISLGLHPGISQYNGFYTLDIYADIYPLEYKHKFREIMIREIEKNKSNGFDKNAKRCYLMSSELHSNHRIRSMMYSRGLTKQDQRIKIKNLELNTKVLKEMGGEYILSAVEILNFEENRLIFEGKFEDAASPWLIYLYRVP</sequence>
<evidence type="ECO:0000313" key="3">
    <source>
        <dbReference type="Proteomes" id="UP001594351"/>
    </source>
</evidence>
<feature type="transmembrane region" description="Helical" evidence="1">
    <location>
        <begin position="123"/>
        <end position="140"/>
    </location>
</feature>
<dbReference type="EMBL" id="JBHPBY010000010">
    <property type="protein sequence ID" value="MFC1848888.1"/>
    <property type="molecule type" value="Genomic_DNA"/>
</dbReference>
<feature type="transmembrane region" description="Helical" evidence="1">
    <location>
        <begin position="351"/>
        <end position="374"/>
    </location>
</feature>
<feature type="transmembrane region" description="Helical" evidence="1">
    <location>
        <begin position="101"/>
        <end position="117"/>
    </location>
</feature>
<dbReference type="InterPro" id="IPR046107">
    <property type="entry name" value="DUF6044"/>
</dbReference>
<feature type="transmembrane region" description="Helical" evidence="1">
    <location>
        <begin position="12"/>
        <end position="30"/>
    </location>
</feature>
<protein>
    <submittedName>
        <fullName evidence="2">DUF6044 family protein</fullName>
    </submittedName>
</protein>
<dbReference type="Proteomes" id="UP001594351">
    <property type="component" value="Unassembled WGS sequence"/>
</dbReference>
<dbReference type="Pfam" id="PF19510">
    <property type="entry name" value="DUF6044"/>
    <property type="match status" value="1"/>
</dbReference>
<name>A0ABV6YRR2_UNCC1</name>
<keyword evidence="1" id="KW-0472">Membrane</keyword>
<evidence type="ECO:0000313" key="2">
    <source>
        <dbReference type="EMBL" id="MFC1848888.1"/>
    </source>
</evidence>
<keyword evidence="3" id="KW-1185">Reference proteome</keyword>
<evidence type="ECO:0000256" key="1">
    <source>
        <dbReference type="SAM" id="Phobius"/>
    </source>
</evidence>
<comment type="caution">
    <text evidence="2">The sequence shown here is derived from an EMBL/GenBank/DDBJ whole genome shotgun (WGS) entry which is preliminary data.</text>
</comment>
<feature type="transmembrane region" description="Helical" evidence="1">
    <location>
        <begin position="231"/>
        <end position="253"/>
    </location>
</feature>